<keyword evidence="2" id="KW-1185">Reference proteome</keyword>
<dbReference type="AlphaFoldDB" id="A0A5C8P2B5"/>
<sequence>MDQSVMAYLKARPDLLRTVRKQPIWYRYLSRNPSNIQELEKVAKQFYGKNFTGRVEKLNENVQMITMLVQLIELMNE</sequence>
<evidence type="ECO:0000313" key="1">
    <source>
        <dbReference type="EMBL" id="TXL67578.1"/>
    </source>
</evidence>
<evidence type="ECO:0000313" key="2">
    <source>
        <dbReference type="Proteomes" id="UP000321574"/>
    </source>
</evidence>
<reference evidence="1 2" key="1">
    <citation type="submission" date="2019-06" db="EMBL/GenBank/DDBJ databases">
        <title>Cerasibacillus sp. nov., isolated from maize field.</title>
        <authorList>
            <person name="Lin S.-Y."/>
            <person name="Tsai C.-F."/>
            <person name="Young C.-C."/>
        </authorList>
    </citation>
    <scope>NUCLEOTIDE SEQUENCE [LARGE SCALE GENOMIC DNA]</scope>
    <source>
        <strain evidence="1 2">CC-CFT480</strain>
    </source>
</reference>
<evidence type="ECO:0008006" key="3">
    <source>
        <dbReference type="Google" id="ProtNLM"/>
    </source>
</evidence>
<protein>
    <recommendedName>
        <fullName evidence="3">YlbE-like protein</fullName>
    </recommendedName>
</protein>
<dbReference type="Pfam" id="PF14003">
    <property type="entry name" value="YlbE"/>
    <property type="match status" value="1"/>
</dbReference>
<dbReference type="RefSeq" id="WP_147665124.1">
    <property type="nucleotide sequence ID" value="NZ_VDUW01000001.1"/>
</dbReference>
<gene>
    <name evidence="1" type="ORF">FHP05_00750</name>
</gene>
<dbReference type="Proteomes" id="UP000321574">
    <property type="component" value="Unassembled WGS sequence"/>
</dbReference>
<proteinExistence type="predicted"/>
<comment type="caution">
    <text evidence="1">The sequence shown here is derived from an EMBL/GenBank/DDBJ whole genome shotgun (WGS) entry which is preliminary data.</text>
</comment>
<accession>A0A5C8P2B5</accession>
<dbReference type="InterPro" id="IPR025613">
    <property type="entry name" value="YlbE"/>
</dbReference>
<organism evidence="1 2">
    <name type="scientific">Cerasibacillus terrae</name>
    <dbReference type="NCBI Taxonomy" id="2498845"/>
    <lineage>
        <taxon>Bacteria</taxon>
        <taxon>Bacillati</taxon>
        <taxon>Bacillota</taxon>
        <taxon>Bacilli</taxon>
        <taxon>Bacillales</taxon>
        <taxon>Bacillaceae</taxon>
        <taxon>Cerasibacillus</taxon>
    </lineage>
</organism>
<name>A0A5C8P2B5_9BACI</name>
<dbReference type="EMBL" id="VDUW01000001">
    <property type="protein sequence ID" value="TXL67578.1"/>
    <property type="molecule type" value="Genomic_DNA"/>
</dbReference>
<dbReference type="OrthoDB" id="1646085at2"/>